<dbReference type="STRING" id="1335616.WDC_0783"/>
<proteinExistence type="predicted"/>
<dbReference type="InterPro" id="IPR050210">
    <property type="entry name" value="tRNA_Adenine-N(6)_MTase"/>
</dbReference>
<dbReference type="SUPFAM" id="SSF53335">
    <property type="entry name" value="S-adenosyl-L-methionine-dependent methyltransferases"/>
    <property type="match status" value="1"/>
</dbReference>
<dbReference type="Gene3D" id="3.40.50.150">
    <property type="entry name" value="Vaccinia Virus protein VP39"/>
    <property type="match status" value="1"/>
</dbReference>
<keyword evidence="2" id="KW-0489">Methyltransferase</keyword>
<evidence type="ECO:0000259" key="1">
    <source>
        <dbReference type="Pfam" id="PF05175"/>
    </source>
</evidence>
<sequence>MSEQDDQFLKAGERIDQLYSQDVRIIQSPEVFSFSLDAVLLADFVMPSQKSANQIIDLCAGNGAISLFLHAKLAGHFTQVELQPRLADMAKRSVALNQLEQRYTVLNLDIKDIFTNLTKDSADIVVCNPPYFTDLPNSKKNPNQYLAIARHELTINLGGVLTAMSGLLKMNGRGYLVHRPDRLAEILQQATKYRLMPKRIRFIHPKPDREANMVLIEFIKDGRPGGIRIVPPLVVSTDENEYTQEVQAMLYGK</sequence>
<dbReference type="GO" id="GO:0032259">
    <property type="term" value="P:methylation"/>
    <property type="evidence" value="ECO:0007669"/>
    <property type="project" value="UniProtKB-KW"/>
</dbReference>
<dbReference type="EMBL" id="AWTT01000014">
    <property type="protein sequence ID" value="KIS03621.1"/>
    <property type="molecule type" value="Genomic_DNA"/>
</dbReference>
<evidence type="ECO:0000313" key="3">
    <source>
        <dbReference type="Proteomes" id="UP000032279"/>
    </source>
</evidence>
<dbReference type="OrthoDB" id="9777257at2"/>
<dbReference type="InterPro" id="IPR029063">
    <property type="entry name" value="SAM-dependent_MTases_sf"/>
</dbReference>
<dbReference type="InterPro" id="IPR007848">
    <property type="entry name" value="Small_mtfrase_dom"/>
</dbReference>
<dbReference type="CDD" id="cd02440">
    <property type="entry name" value="AdoMet_MTases"/>
    <property type="match status" value="1"/>
</dbReference>
<dbReference type="GO" id="GO:0003676">
    <property type="term" value="F:nucleic acid binding"/>
    <property type="evidence" value="ECO:0007669"/>
    <property type="project" value="InterPro"/>
</dbReference>
<accession>A0A0D1AA93</accession>
<protein>
    <submittedName>
        <fullName evidence="2">O-methyltransferase like protein</fullName>
    </submittedName>
</protein>
<keyword evidence="2" id="KW-0808">Transferase</keyword>
<dbReference type="PANTHER" id="PTHR47739">
    <property type="entry name" value="TRNA1(VAL) (ADENINE(37)-N6)-METHYLTRANSFERASE"/>
    <property type="match status" value="1"/>
</dbReference>
<evidence type="ECO:0000313" key="2">
    <source>
        <dbReference type="EMBL" id="KIS03621.1"/>
    </source>
</evidence>
<organism evidence="2 3">
    <name type="scientific">Paucilactobacillus wasatchensis</name>
    <dbReference type="NCBI Taxonomy" id="1335616"/>
    <lineage>
        <taxon>Bacteria</taxon>
        <taxon>Bacillati</taxon>
        <taxon>Bacillota</taxon>
        <taxon>Bacilli</taxon>
        <taxon>Lactobacillales</taxon>
        <taxon>Lactobacillaceae</taxon>
        <taxon>Paucilactobacillus</taxon>
    </lineage>
</organism>
<dbReference type="InterPro" id="IPR002052">
    <property type="entry name" value="DNA_methylase_N6_adenine_CS"/>
</dbReference>
<reference evidence="2 3" key="1">
    <citation type="submission" date="2013-08" db="EMBL/GenBank/DDBJ databases">
        <title>Lactobacillus wasatchii sp. WDC04, a late gas producing bacteria isolated from aged chedder cheese.</title>
        <authorList>
            <person name="Oberg C.J."/>
            <person name="Culumber M."/>
            <person name="McMahon D.J."/>
            <person name="Broadbent J.R."/>
            <person name="Oberg T.S."/>
            <person name="Ortaki F."/>
        </authorList>
    </citation>
    <scope>NUCLEOTIDE SEQUENCE [LARGE SCALE GENOMIC DNA]</scope>
    <source>
        <strain evidence="2 3">WDC04</strain>
    </source>
</reference>
<dbReference type="GO" id="GO:0008757">
    <property type="term" value="F:S-adenosylmethionine-dependent methyltransferase activity"/>
    <property type="evidence" value="ECO:0007669"/>
    <property type="project" value="UniProtKB-ARBA"/>
</dbReference>
<comment type="caution">
    <text evidence="2">The sequence shown here is derived from an EMBL/GenBank/DDBJ whole genome shotgun (WGS) entry which is preliminary data.</text>
</comment>
<dbReference type="AlphaFoldDB" id="A0A0D1AA93"/>
<dbReference type="PANTHER" id="PTHR47739:SF1">
    <property type="entry name" value="TRNA1(VAL) (ADENINE(37)-N6)-METHYLTRANSFERASE"/>
    <property type="match status" value="1"/>
</dbReference>
<dbReference type="Pfam" id="PF05175">
    <property type="entry name" value="MTS"/>
    <property type="match status" value="1"/>
</dbReference>
<dbReference type="Proteomes" id="UP000032279">
    <property type="component" value="Unassembled WGS sequence"/>
</dbReference>
<keyword evidence="3" id="KW-1185">Reference proteome</keyword>
<name>A0A0D1AA93_9LACO</name>
<dbReference type="PROSITE" id="PS00092">
    <property type="entry name" value="N6_MTASE"/>
    <property type="match status" value="1"/>
</dbReference>
<gene>
    <name evidence="2" type="ORF">WDC_0783</name>
</gene>
<feature type="domain" description="Methyltransferase small" evidence="1">
    <location>
        <begin position="24"/>
        <end position="154"/>
    </location>
</feature>
<dbReference type="RefSeq" id="WP_044010472.1">
    <property type="nucleotide sequence ID" value="NZ_AWTT01000014.1"/>
</dbReference>
<dbReference type="GO" id="GO:0008170">
    <property type="term" value="F:N-methyltransferase activity"/>
    <property type="evidence" value="ECO:0007669"/>
    <property type="project" value="UniProtKB-ARBA"/>
</dbReference>
<dbReference type="PATRIC" id="fig|1335616.4.peg.783"/>